<reference evidence="2 3" key="1">
    <citation type="submission" date="2021-06" db="EMBL/GenBank/DDBJ databases">
        <title>Caerostris darwini draft genome.</title>
        <authorList>
            <person name="Kono N."/>
            <person name="Arakawa K."/>
        </authorList>
    </citation>
    <scope>NUCLEOTIDE SEQUENCE [LARGE SCALE GENOMIC DNA]</scope>
</reference>
<keyword evidence="3" id="KW-1185">Reference proteome</keyword>
<accession>A0AAV4T9B9</accession>
<comment type="caution">
    <text evidence="2">The sequence shown here is derived from an EMBL/GenBank/DDBJ whole genome shotgun (WGS) entry which is preliminary data.</text>
</comment>
<evidence type="ECO:0000256" key="1">
    <source>
        <dbReference type="SAM" id="MobiDB-lite"/>
    </source>
</evidence>
<dbReference type="EMBL" id="BPLQ01009127">
    <property type="protein sequence ID" value="GIY41936.1"/>
    <property type="molecule type" value="Genomic_DNA"/>
</dbReference>
<gene>
    <name evidence="2" type="ORF">CDAR_3911</name>
</gene>
<evidence type="ECO:0000313" key="2">
    <source>
        <dbReference type="EMBL" id="GIY41936.1"/>
    </source>
</evidence>
<feature type="region of interest" description="Disordered" evidence="1">
    <location>
        <begin position="1"/>
        <end position="70"/>
    </location>
</feature>
<feature type="compositionally biased region" description="Polar residues" evidence="1">
    <location>
        <begin position="1"/>
        <end position="11"/>
    </location>
</feature>
<organism evidence="2 3">
    <name type="scientific">Caerostris darwini</name>
    <dbReference type="NCBI Taxonomy" id="1538125"/>
    <lineage>
        <taxon>Eukaryota</taxon>
        <taxon>Metazoa</taxon>
        <taxon>Ecdysozoa</taxon>
        <taxon>Arthropoda</taxon>
        <taxon>Chelicerata</taxon>
        <taxon>Arachnida</taxon>
        <taxon>Araneae</taxon>
        <taxon>Araneomorphae</taxon>
        <taxon>Entelegynae</taxon>
        <taxon>Araneoidea</taxon>
        <taxon>Araneidae</taxon>
        <taxon>Caerostris</taxon>
    </lineage>
</organism>
<feature type="compositionally biased region" description="Low complexity" evidence="1">
    <location>
        <begin position="12"/>
        <end position="38"/>
    </location>
</feature>
<name>A0AAV4T9B9_9ARAC</name>
<feature type="compositionally biased region" description="Polar residues" evidence="1">
    <location>
        <begin position="39"/>
        <end position="70"/>
    </location>
</feature>
<sequence length="117" mass="12797">MQQKDNLQQPQSQVSSKLSLNASSNLQQQQNSIIKSQQPNFNINPQKQNTSTNHLHSQSTIHSTTTEIQHQAATPLKFRVPTQSIIGIQSVSQTPSTVKDLVTVIAEGPIINGLSSK</sequence>
<dbReference type="AlphaFoldDB" id="A0AAV4T9B9"/>
<proteinExistence type="predicted"/>
<evidence type="ECO:0000313" key="3">
    <source>
        <dbReference type="Proteomes" id="UP001054837"/>
    </source>
</evidence>
<protein>
    <submittedName>
        <fullName evidence="2">Uncharacterized protein</fullName>
    </submittedName>
</protein>
<dbReference type="Proteomes" id="UP001054837">
    <property type="component" value="Unassembled WGS sequence"/>
</dbReference>